<feature type="non-terminal residue" evidence="8">
    <location>
        <position position="316"/>
    </location>
</feature>
<proteinExistence type="inferred from homology"/>
<evidence type="ECO:0000256" key="4">
    <source>
        <dbReference type="ARBA" id="ARBA00022517"/>
    </source>
</evidence>
<dbReference type="PANTHER" id="PTHR13028:SF0">
    <property type="entry name" value="RRNA-PROCESSING PROTEIN EBP2-RELATED"/>
    <property type="match status" value="1"/>
</dbReference>
<evidence type="ECO:0000256" key="7">
    <source>
        <dbReference type="SAM" id="MobiDB-lite"/>
    </source>
</evidence>
<dbReference type="GO" id="GO:0006364">
    <property type="term" value="P:rRNA processing"/>
    <property type="evidence" value="ECO:0007669"/>
    <property type="project" value="TreeGrafter"/>
</dbReference>
<dbReference type="GO" id="GO:0030687">
    <property type="term" value="C:preribosome, large subunit precursor"/>
    <property type="evidence" value="ECO:0007669"/>
    <property type="project" value="TreeGrafter"/>
</dbReference>
<dbReference type="GO" id="GO:0005730">
    <property type="term" value="C:nucleolus"/>
    <property type="evidence" value="ECO:0007669"/>
    <property type="project" value="UniProtKB-SubCell"/>
</dbReference>
<dbReference type="OrthoDB" id="443772at2759"/>
<dbReference type="Pfam" id="PF05890">
    <property type="entry name" value="Ebp2"/>
    <property type="match status" value="1"/>
</dbReference>
<comment type="similarity">
    <text evidence="3">Belongs to the EBP2 family.</text>
</comment>
<dbReference type="GO" id="GO:0042273">
    <property type="term" value="P:ribosomal large subunit biogenesis"/>
    <property type="evidence" value="ECO:0007669"/>
    <property type="project" value="TreeGrafter"/>
</dbReference>
<keyword evidence="4" id="KW-0690">Ribosome biogenesis</keyword>
<dbReference type="Proteomes" id="UP000670152">
    <property type="component" value="Unassembled WGS sequence"/>
</dbReference>
<dbReference type="InterPro" id="IPR008610">
    <property type="entry name" value="Ebp2"/>
</dbReference>
<keyword evidence="5" id="KW-0175">Coiled coil</keyword>
<comment type="caution">
    <text evidence="8">The sequence shown here is derived from an EMBL/GenBank/DDBJ whole genome shotgun (WGS) entry which is preliminary data.</text>
</comment>
<feature type="compositionally biased region" description="Basic and acidic residues" evidence="7">
    <location>
        <begin position="307"/>
        <end position="316"/>
    </location>
</feature>
<organism evidence="8 9">
    <name type="scientific">Acromyrmex heyeri</name>
    <dbReference type="NCBI Taxonomy" id="230685"/>
    <lineage>
        <taxon>Eukaryota</taxon>
        <taxon>Metazoa</taxon>
        <taxon>Ecdysozoa</taxon>
        <taxon>Arthropoda</taxon>
        <taxon>Hexapoda</taxon>
        <taxon>Insecta</taxon>
        <taxon>Pterygota</taxon>
        <taxon>Neoptera</taxon>
        <taxon>Endopterygota</taxon>
        <taxon>Hymenoptera</taxon>
        <taxon>Apocrita</taxon>
        <taxon>Aculeata</taxon>
        <taxon>Formicoidea</taxon>
        <taxon>Formicidae</taxon>
        <taxon>Myrmicinae</taxon>
        <taxon>Acromyrmex</taxon>
    </lineage>
</organism>
<evidence type="ECO:0000256" key="5">
    <source>
        <dbReference type="ARBA" id="ARBA00023054"/>
    </source>
</evidence>
<feature type="non-terminal residue" evidence="8">
    <location>
        <position position="1"/>
    </location>
</feature>
<dbReference type="PANTHER" id="PTHR13028">
    <property type="entry name" value="RRNA PROCESSING PROTEIN EBNA1-BINDING PROTEIN-RELATED"/>
    <property type="match status" value="1"/>
</dbReference>
<keyword evidence="9" id="KW-1185">Reference proteome</keyword>
<evidence type="ECO:0000313" key="9">
    <source>
        <dbReference type="Proteomes" id="UP000670152"/>
    </source>
</evidence>
<dbReference type="EMBL" id="JAANIB010010141">
    <property type="protein sequence ID" value="KAG5320308.1"/>
    <property type="molecule type" value="Genomic_DNA"/>
</dbReference>
<evidence type="ECO:0000313" key="8">
    <source>
        <dbReference type="EMBL" id="KAG5320308.1"/>
    </source>
</evidence>
<name>A0A836F512_9HYME</name>
<evidence type="ECO:0000256" key="2">
    <source>
        <dbReference type="ARBA" id="ARBA00004604"/>
    </source>
</evidence>
<comment type="function">
    <text evidence="1">Required for the processing of the 27S pre-rRNA.</text>
</comment>
<dbReference type="AlphaFoldDB" id="A0A836F512"/>
<dbReference type="GO" id="GO:0034399">
    <property type="term" value="C:nuclear periphery"/>
    <property type="evidence" value="ECO:0007669"/>
    <property type="project" value="TreeGrafter"/>
</dbReference>
<accession>A0A836F512</accession>
<evidence type="ECO:0000256" key="6">
    <source>
        <dbReference type="ARBA" id="ARBA00023242"/>
    </source>
</evidence>
<keyword evidence="6" id="KW-0539">Nucleus</keyword>
<gene>
    <name evidence="8" type="ORF">G6Z77_0010986</name>
</gene>
<reference evidence="8 9" key="1">
    <citation type="submission" date="2020-02" db="EMBL/GenBank/DDBJ databases">
        <title>Relaxed selection underlies rapid genomic changes in the transitions from sociality to social parasitism in ants.</title>
        <authorList>
            <person name="Bi X."/>
        </authorList>
    </citation>
    <scope>NUCLEOTIDE SEQUENCE [LARGE SCALE GENOMIC DNA]</scope>
    <source>
        <strain evidence="8">BGI-DK2014b</strain>
        <tissue evidence="8">Whole body</tissue>
    </source>
</reference>
<protein>
    <submittedName>
        <fullName evidence="8">EBP2 protein</fullName>
    </submittedName>
</protein>
<evidence type="ECO:0000256" key="3">
    <source>
        <dbReference type="ARBA" id="ARBA00007336"/>
    </source>
</evidence>
<feature type="compositionally biased region" description="Basic and acidic residues" evidence="7">
    <location>
        <begin position="280"/>
        <end position="293"/>
    </location>
</feature>
<feature type="region of interest" description="Disordered" evidence="7">
    <location>
        <begin position="254"/>
        <end position="316"/>
    </location>
</feature>
<evidence type="ECO:0000256" key="1">
    <source>
        <dbReference type="ARBA" id="ARBA00003387"/>
    </source>
</evidence>
<sequence>MSETSESNSEYNSSDEELQDAFAKGLLKSGLNVAIETSGKQSKNYVNHMKQKLDEIKLNLPWIERLDVVNALAPLTPELALQMQEQEVRRAKQLRGNRKLPQYKPSGDPVLNDFRRENTFHRQAQGAVMAGINRLKMLGTSISRPDDYFAEMAKSDEHMQKVRENLMKKRVMTQRSEKLRQLRQQKKVSKQMEVETTLKKHVEKRKSMEEVKKYRKDKISKDLDFLDDKKKPQAKITHVNRKINPKAQLKMQMKAAEFGYGRGKKRRSKWNTRSSSADVSEYRRPEKPKEGRRGKGKQRQDSWNANESKEEVVKDL</sequence>
<comment type="subcellular location">
    <subcellularLocation>
        <location evidence="2">Nucleus</location>
        <location evidence="2">Nucleolus</location>
    </subcellularLocation>
</comment>